<dbReference type="InterPro" id="IPR015422">
    <property type="entry name" value="PyrdxlP-dep_Trfase_small"/>
</dbReference>
<comment type="similarity">
    <text evidence="1 5">Belongs to the class-III pyridoxal-phosphate-dependent aminotransferase family.</text>
</comment>
<dbReference type="FunFam" id="3.40.640.10:FF:000014">
    <property type="entry name" value="Adenosylmethionine-8-amino-7-oxononanoate aminotransferase, probable"/>
    <property type="match status" value="1"/>
</dbReference>
<dbReference type="CDD" id="cd00610">
    <property type="entry name" value="OAT_like"/>
    <property type="match status" value="1"/>
</dbReference>
<organism evidence="6 7">
    <name type="scientific">Massilia litorea</name>
    <dbReference type="NCBI Taxonomy" id="2769491"/>
    <lineage>
        <taxon>Bacteria</taxon>
        <taxon>Pseudomonadati</taxon>
        <taxon>Pseudomonadota</taxon>
        <taxon>Betaproteobacteria</taxon>
        <taxon>Burkholderiales</taxon>
        <taxon>Oxalobacteraceae</taxon>
        <taxon>Telluria group</taxon>
        <taxon>Massilia</taxon>
    </lineage>
</organism>
<keyword evidence="3 6" id="KW-0808">Transferase</keyword>
<proteinExistence type="inferred from homology"/>
<accession>A0A7L9U645</accession>
<evidence type="ECO:0000313" key="7">
    <source>
        <dbReference type="Proteomes" id="UP000593875"/>
    </source>
</evidence>
<reference evidence="6 7" key="1">
    <citation type="submission" date="2020-10" db="EMBL/GenBank/DDBJ databases">
        <title>Genome sequencing of Massilia sp. LPB0304.</title>
        <authorList>
            <person name="Kim J."/>
        </authorList>
    </citation>
    <scope>NUCLEOTIDE SEQUENCE [LARGE SCALE GENOMIC DNA]</scope>
    <source>
        <strain evidence="6 7">LPB0304</strain>
    </source>
</reference>
<dbReference type="Gene3D" id="3.90.1150.10">
    <property type="entry name" value="Aspartate Aminotransferase, domain 1"/>
    <property type="match status" value="1"/>
</dbReference>
<keyword evidence="2 6" id="KW-0032">Aminotransferase</keyword>
<evidence type="ECO:0000256" key="5">
    <source>
        <dbReference type="RuleBase" id="RU003560"/>
    </source>
</evidence>
<dbReference type="PANTHER" id="PTHR42684">
    <property type="entry name" value="ADENOSYLMETHIONINE-8-AMINO-7-OXONONANOATE AMINOTRANSFERASE"/>
    <property type="match status" value="1"/>
</dbReference>
<keyword evidence="4 5" id="KW-0663">Pyridoxal phosphate</keyword>
<dbReference type="InterPro" id="IPR005814">
    <property type="entry name" value="Aminotrans_3"/>
</dbReference>
<dbReference type="Gene3D" id="3.40.640.10">
    <property type="entry name" value="Type I PLP-dependent aspartate aminotransferase-like (Major domain)"/>
    <property type="match status" value="1"/>
</dbReference>
<evidence type="ECO:0000313" key="6">
    <source>
        <dbReference type="EMBL" id="QOL49899.1"/>
    </source>
</evidence>
<evidence type="ECO:0000256" key="4">
    <source>
        <dbReference type="ARBA" id="ARBA00022898"/>
    </source>
</evidence>
<keyword evidence="7" id="KW-1185">Reference proteome</keyword>
<evidence type="ECO:0000256" key="2">
    <source>
        <dbReference type="ARBA" id="ARBA00022576"/>
    </source>
</evidence>
<dbReference type="SUPFAM" id="SSF53383">
    <property type="entry name" value="PLP-dependent transferases"/>
    <property type="match status" value="1"/>
</dbReference>
<dbReference type="InterPro" id="IPR015424">
    <property type="entry name" value="PyrdxlP-dep_Trfase"/>
</dbReference>
<dbReference type="PIRSF" id="PIRSF000521">
    <property type="entry name" value="Transaminase_4ab_Lys_Orn"/>
    <property type="match status" value="1"/>
</dbReference>
<dbReference type="Proteomes" id="UP000593875">
    <property type="component" value="Chromosome"/>
</dbReference>
<dbReference type="PANTHER" id="PTHR42684:SF1">
    <property type="entry name" value="BETA-ALANINE--PYRUVATE AMINOTRANSFERASE"/>
    <property type="match status" value="1"/>
</dbReference>
<name>A0A7L9U645_9BURK</name>
<dbReference type="RefSeq" id="WP_193686923.1">
    <property type="nucleotide sequence ID" value="NZ_CP062941.1"/>
</dbReference>
<dbReference type="KEGG" id="mlir:LPB04_00755"/>
<sequence>MNESRPESMSAFWMPFTNNRDFKANPRLLVSAEGMYYKDVDGNQILDGTAGLWCVPCGHAQPKIVSAVREMIGQLDFAPTFQMGHPAAFDLAEQLMDYTGHKFGHVFYTNSGSEAVDTALKIALAYHKARGEGGRTRLIGRERGYHGVGFGGLSVGGIGPNRKSFGPLLPGVDHLPHTHNLLKNAFSRGEPDFGVELADELERLVALHDASTIAAVIIEPVSGSTGVLVPPKGYLKRLREICTKHGILLIFDEVITGFGRLTTPFAADYFEVEPDLMTTAKGITNGVIPMGAVFSKKFIHDAFMEAPAGIELFHGYTYSGHPVACAAALATLETFKEQQILEHAKGMQAYWEDAVHAMKGLPHVIDIRTIGLVAGIELEPIAGKPGARAYQAFKKAFADGLLIRTTGDIIALSPPLILEKQHIDELFGKLATVLKNLD</sequence>
<dbReference type="Pfam" id="PF00202">
    <property type="entry name" value="Aminotran_3"/>
    <property type="match status" value="1"/>
</dbReference>
<dbReference type="AlphaFoldDB" id="A0A7L9U645"/>
<dbReference type="EMBL" id="CP062941">
    <property type="protein sequence ID" value="QOL49899.1"/>
    <property type="molecule type" value="Genomic_DNA"/>
</dbReference>
<protein>
    <submittedName>
        <fullName evidence="6">Aspartate aminotransferase family protein</fullName>
    </submittedName>
</protein>
<evidence type="ECO:0000256" key="3">
    <source>
        <dbReference type="ARBA" id="ARBA00022679"/>
    </source>
</evidence>
<evidence type="ECO:0000256" key="1">
    <source>
        <dbReference type="ARBA" id="ARBA00008954"/>
    </source>
</evidence>
<dbReference type="GO" id="GO:0004015">
    <property type="term" value="F:adenosylmethionine-8-amino-7-oxononanoate transaminase activity"/>
    <property type="evidence" value="ECO:0007669"/>
    <property type="project" value="TreeGrafter"/>
</dbReference>
<dbReference type="GO" id="GO:0009102">
    <property type="term" value="P:biotin biosynthetic process"/>
    <property type="evidence" value="ECO:0007669"/>
    <property type="project" value="TreeGrafter"/>
</dbReference>
<dbReference type="InterPro" id="IPR015421">
    <property type="entry name" value="PyrdxlP-dep_Trfase_major"/>
</dbReference>
<gene>
    <name evidence="6" type="ORF">LPB04_00755</name>
</gene>
<dbReference type="GO" id="GO:0030170">
    <property type="term" value="F:pyridoxal phosphate binding"/>
    <property type="evidence" value="ECO:0007669"/>
    <property type="project" value="InterPro"/>
</dbReference>